<evidence type="ECO:0000313" key="2">
    <source>
        <dbReference type="EnsemblPlants" id="QL05p017724:mrna"/>
    </source>
</evidence>
<dbReference type="SMART" id="SM00220">
    <property type="entry name" value="S_TKc"/>
    <property type="match status" value="1"/>
</dbReference>
<dbReference type="OMA" id="CQANTSK"/>
<name>A0A7N2LMP0_QUELO</name>
<dbReference type="InterPro" id="IPR008271">
    <property type="entry name" value="Ser/Thr_kinase_AS"/>
</dbReference>
<dbReference type="InterPro" id="IPR000719">
    <property type="entry name" value="Prot_kinase_dom"/>
</dbReference>
<dbReference type="InterPro" id="IPR011009">
    <property type="entry name" value="Kinase-like_dom_sf"/>
</dbReference>
<proteinExistence type="predicted"/>
<dbReference type="EnsemblPlants" id="QL05p017724:mrna">
    <property type="protein sequence ID" value="QL05p017724:mrna"/>
    <property type="gene ID" value="QL05p017724"/>
</dbReference>
<dbReference type="PROSITE" id="PS50011">
    <property type="entry name" value="PROTEIN_KINASE_DOM"/>
    <property type="match status" value="1"/>
</dbReference>
<evidence type="ECO:0000313" key="3">
    <source>
        <dbReference type="Proteomes" id="UP000594261"/>
    </source>
</evidence>
<dbReference type="Proteomes" id="UP000594261">
    <property type="component" value="Chromosome 5"/>
</dbReference>
<dbReference type="GO" id="GO:0005524">
    <property type="term" value="F:ATP binding"/>
    <property type="evidence" value="ECO:0007669"/>
    <property type="project" value="InterPro"/>
</dbReference>
<dbReference type="GO" id="GO:0004672">
    <property type="term" value="F:protein kinase activity"/>
    <property type="evidence" value="ECO:0007669"/>
    <property type="project" value="InterPro"/>
</dbReference>
<reference evidence="2 3" key="1">
    <citation type="journal article" date="2016" name="G3 (Bethesda)">
        <title>First Draft Assembly and Annotation of the Genome of a California Endemic Oak Quercus lobata Nee (Fagaceae).</title>
        <authorList>
            <person name="Sork V.L."/>
            <person name="Fitz-Gibbon S.T."/>
            <person name="Puiu D."/>
            <person name="Crepeau M."/>
            <person name="Gugger P.F."/>
            <person name="Sherman R."/>
            <person name="Stevens K."/>
            <person name="Langley C.H."/>
            <person name="Pellegrini M."/>
            <person name="Salzberg S.L."/>
        </authorList>
    </citation>
    <scope>NUCLEOTIDE SEQUENCE [LARGE SCALE GENOMIC DNA]</scope>
    <source>
        <strain evidence="2 3">cv. SW786</strain>
    </source>
</reference>
<dbReference type="SUPFAM" id="SSF56112">
    <property type="entry name" value="Protein kinase-like (PK-like)"/>
    <property type="match status" value="1"/>
</dbReference>
<keyword evidence="3" id="KW-1185">Reference proteome</keyword>
<dbReference type="Pfam" id="PF00069">
    <property type="entry name" value="Pkinase"/>
    <property type="match status" value="1"/>
</dbReference>
<dbReference type="PANTHER" id="PTHR45631:SF202">
    <property type="entry name" value="SENESCENCE-INDUCED RECEPTOR-LIKE SERINE_THREONINE-PROTEIN KINASE"/>
    <property type="match status" value="1"/>
</dbReference>
<sequence length="216" mass="24257">MGLIYEYMENGNLAMHLSDKNASFLSWETRLKISMDSAQGQQDWSICTMVASHAPIIHRDMKSTNILLDVNFQAKLTDLGLSKVIPDEGGTHVSTKVVGTPGYLDPEYYATNRLNEKSDVFSFGVVLLEIITGQPTITKTPEKVHIIKWVNSMVERGDVKNIMDPRLERDLDINSIWKAIEVAMSCVSFTSTKRPTMTYVVMELKQCLAMEFGSEA</sequence>
<dbReference type="InParanoid" id="A0A7N2LMP0"/>
<dbReference type="AlphaFoldDB" id="A0A7N2LMP0"/>
<dbReference type="Gramene" id="QL05p017724:mrna">
    <property type="protein sequence ID" value="QL05p017724:mrna"/>
    <property type="gene ID" value="QL05p017724"/>
</dbReference>
<feature type="domain" description="Protein kinase" evidence="1">
    <location>
        <begin position="1"/>
        <end position="208"/>
    </location>
</feature>
<dbReference type="Gene3D" id="1.10.510.10">
    <property type="entry name" value="Transferase(Phosphotransferase) domain 1"/>
    <property type="match status" value="1"/>
</dbReference>
<evidence type="ECO:0000259" key="1">
    <source>
        <dbReference type="PROSITE" id="PS50011"/>
    </source>
</evidence>
<accession>A0A7N2LMP0</accession>
<dbReference type="EMBL" id="LRBV02000005">
    <property type="status" value="NOT_ANNOTATED_CDS"/>
    <property type="molecule type" value="Genomic_DNA"/>
</dbReference>
<reference evidence="2" key="2">
    <citation type="submission" date="2021-01" db="UniProtKB">
        <authorList>
            <consortium name="EnsemblPlants"/>
        </authorList>
    </citation>
    <scope>IDENTIFICATION</scope>
</reference>
<dbReference type="FunCoup" id="A0A7N2LMP0">
    <property type="interactions" value="63"/>
</dbReference>
<dbReference type="PROSITE" id="PS00108">
    <property type="entry name" value="PROTEIN_KINASE_ST"/>
    <property type="match status" value="1"/>
</dbReference>
<protein>
    <recommendedName>
        <fullName evidence="1">Protein kinase domain-containing protein</fullName>
    </recommendedName>
</protein>
<organism evidence="2 3">
    <name type="scientific">Quercus lobata</name>
    <name type="common">Valley oak</name>
    <dbReference type="NCBI Taxonomy" id="97700"/>
    <lineage>
        <taxon>Eukaryota</taxon>
        <taxon>Viridiplantae</taxon>
        <taxon>Streptophyta</taxon>
        <taxon>Embryophyta</taxon>
        <taxon>Tracheophyta</taxon>
        <taxon>Spermatophyta</taxon>
        <taxon>Magnoliopsida</taxon>
        <taxon>eudicotyledons</taxon>
        <taxon>Gunneridae</taxon>
        <taxon>Pentapetalae</taxon>
        <taxon>rosids</taxon>
        <taxon>fabids</taxon>
        <taxon>Fagales</taxon>
        <taxon>Fagaceae</taxon>
        <taxon>Quercus</taxon>
    </lineage>
</organism>
<dbReference type="PANTHER" id="PTHR45631">
    <property type="entry name" value="OS07G0107800 PROTEIN-RELATED"/>
    <property type="match status" value="1"/>
</dbReference>